<name>A0A2S3VZ61_9PROT</name>
<evidence type="ECO:0000259" key="9">
    <source>
        <dbReference type="PROSITE" id="PS51755"/>
    </source>
</evidence>
<keyword evidence="3" id="KW-0805">Transcription regulation</keyword>
<dbReference type="RefSeq" id="WP_110095990.1">
    <property type="nucleotide sequence ID" value="NZ_NKUE01000030.1"/>
</dbReference>
<dbReference type="GO" id="GO:0000976">
    <property type="term" value="F:transcription cis-regulatory region binding"/>
    <property type="evidence" value="ECO:0007669"/>
    <property type="project" value="TreeGrafter"/>
</dbReference>
<evidence type="ECO:0000256" key="7">
    <source>
        <dbReference type="PROSITE-ProRule" id="PRU01091"/>
    </source>
</evidence>
<dbReference type="Gene3D" id="3.40.50.2300">
    <property type="match status" value="1"/>
</dbReference>
<evidence type="ECO:0000256" key="4">
    <source>
        <dbReference type="ARBA" id="ARBA00023125"/>
    </source>
</evidence>
<dbReference type="SUPFAM" id="SSF46894">
    <property type="entry name" value="C-terminal effector domain of the bipartite response regulators"/>
    <property type="match status" value="1"/>
</dbReference>
<dbReference type="PANTHER" id="PTHR48111:SF40">
    <property type="entry name" value="PHOSPHATE REGULON TRANSCRIPTIONAL REGULATORY PROTEIN PHOB"/>
    <property type="match status" value="1"/>
</dbReference>
<dbReference type="InterPro" id="IPR001867">
    <property type="entry name" value="OmpR/PhoB-type_DNA-bd"/>
</dbReference>
<protein>
    <submittedName>
        <fullName evidence="10">Phosphate regulon transcriptional regulatory protein PhoB</fullName>
    </submittedName>
</protein>
<dbReference type="Proteomes" id="UP000237344">
    <property type="component" value="Unassembled WGS sequence"/>
</dbReference>
<dbReference type="InterPro" id="IPR016032">
    <property type="entry name" value="Sig_transdc_resp-reg_C-effctor"/>
</dbReference>
<dbReference type="GO" id="GO:0005829">
    <property type="term" value="C:cytosol"/>
    <property type="evidence" value="ECO:0007669"/>
    <property type="project" value="TreeGrafter"/>
</dbReference>
<dbReference type="GO" id="GO:0006355">
    <property type="term" value="P:regulation of DNA-templated transcription"/>
    <property type="evidence" value="ECO:0007669"/>
    <property type="project" value="InterPro"/>
</dbReference>
<dbReference type="PROSITE" id="PS51755">
    <property type="entry name" value="OMPR_PHOB"/>
    <property type="match status" value="1"/>
</dbReference>
<dbReference type="FunFam" id="3.40.50.2300:FF:000001">
    <property type="entry name" value="DNA-binding response regulator PhoB"/>
    <property type="match status" value="1"/>
</dbReference>
<dbReference type="OrthoDB" id="9802426at2"/>
<feature type="domain" description="Response regulatory" evidence="8">
    <location>
        <begin position="20"/>
        <end position="137"/>
    </location>
</feature>
<keyword evidence="1 6" id="KW-0597">Phosphoprotein</keyword>
<evidence type="ECO:0000256" key="2">
    <source>
        <dbReference type="ARBA" id="ARBA00023012"/>
    </source>
</evidence>
<feature type="modified residue" description="4-aspartylphosphate" evidence="6">
    <location>
        <position position="69"/>
    </location>
</feature>
<evidence type="ECO:0000256" key="1">
    <source>
        <dbReference type="ARBA" id="ARBA00022553"/>
    </source>
</evidence>
<dbReference type="CDD" id="cd17574">
    <property type="entry name" value="REC_OmpR"/>
    <property type="match status" value="1"/>
</dbReference>
<dbReference type="Gene3D" id="6.10.250.690">
    <property type="match status" value="1"/>
</dbReference>
<dbReference type="PANTHER" id="PTHR48111">
    <property type="entry name" value="REGULATOR OF RPOS"/>
    <property type="match status" value="1"/>
</dbReference>
<dbReference type="InterPro" id="IPR011006">
    <property type="entry name" value="CheY-like_superfamily"/>
</dbReference>
<dbReference type="CDD" id="cd00383">
    <property type="entry name" value="trans_reg_C"/>
    <property type="match status" value="1"/>
</dbReference>
<dbReference type="Pfam" id="PF00486">
    <property type="entry name" value="Trans_reg_C"/>
    <property type="match status" value="1"/>
</dbReference>
<evidence type="ECO:0000313" key="10">
    <source>
        <dbReference type="EMBL" id="POF61909.1"/>
    </source>
</evidence>
<dbReference type="InterPro" id="IPR001789">
    <property type="entry name" value="Sig_transdc_resp-reg_receiver"/>
</dbReference>
<keyword evidence="2" id="KW-0902">Two-component regulatory system</keyword>
<dbReference type="SUPFAM" id="SSF52172">
    <property type="entry name" value="CheY-like"/>
    <property type="match status" value="1"/>
</dbReference>
<dbReference type="GO" id="GO:0000156">
    <property type="term" value="F:phosphorelay response regulator activity"/>
    <property type="evidence" value="ECO:0007669"/>
    <property type="project" value="TreeGrafter"/>
</dbReference>
<evidence type="ECO:0000256" key="5">
    <source>
        <dbReference type="ARBA" id="ARBA00023163"/>
    </source>
</evidence>
<dbReference type="PROSITE" id="PS50110">
    <property type="entry name" value="RESPONSE_REGULATORY"/>
    <property type="match status" value="1"/>
</dbReference>
<dbReference type="Gene3D" id="1.10.10.10">
    <property type="entry name" value="Winged helix-like DNA-binding domain superfamily/Winged helix DNA-binding domain"/>
    <property type="match status" value="1"/>
</dbReference>
<sequence length="262" mass="28586">MTSLSTAAAAADPAAEPRARILVAEDDEALSVLVTYNLEAAGYEVRAVADGLDALEQVGSWQPDLLVLDWMLPGLSGVDLCRRLRARSGAMRDMPVLMLTARTAESDSVHALDTGADDYLTKPCGMEALNARVRALLRRSVLNAGGGATAAPQVDATAVLRFVDVVLDPVSHRVTRAGRVLSPGPTEYRLLEFFMRNPNRVFSREDLLRSVWERGVHVESRTVDVHIRRLRRILNEGDLPDLIRTVRASGYALDDMSGDVTP</sequence>
<evidence type="ECO:0000259" key="8">
    <source>
        <dbReference type="PROSITE" id="PS50110"/>
    </source>
</evidence>
<proteinExistence type="predicted"/>
<keyword evidence="4 7" id="KW-0238">DNA-binding</keyword>
<evidence type="ECO:0000313" key="11">
    <source>
        <dbReference type="Proteomes" id="UP000237344"/>
    </source>
</evidence>
<dbReference type="EMBL" id="POTC01000040">
    <property type="protein sequence ID" value="POF61909.1"/>
    <property type="molecule type" value="Genomic_DNA"/>
</dbReference>
<keyword evidence="11" id="KW-1185">Reference proteome</keyword>
<evidence type="ECO:0000256" key="3">
    <source>
        <dbReference type="ARBA" id="ARBA00023015"/>
    </source>
</evidence>
<dbReference type="Pfam" id="PF00072">
    <property type="entry name" value="Response_reg"/>
    <property type="match status" value="1"/>
</dbReference>
<reference evidence="10 11" key="1">
    <citation type="submission" date="2018-01" db="EMBL/GenBank/DDBJ databases">
        <title>Draft Genome Sequence of Komagataeibacter maltaceti LMG 1529, a Vinegar Producing Acetic Acid Bacterium Isolated from Malt Vinegar Brewery Acetifiers.</title>
        <authorList>
            <person name="Zhang Q."/>
            <person name="Hollensteiner J."/>
            <person name="Poehlein A."/>
            <person name="Daniel R."/>
        </authorList>
    </citation>
    <scope>NUCLEOTIDE SEQUENCE [LARGE SCALE GENOMIC DNA]</scope>
    <source>
        <strain evidence="10 11">LMG 1529</strain>
    </source>
</reference>
<dbReference type="InterPro" id="IPR039420">
    <property type="entry name" value="WalR-like"/>
</dbReference>
<evidence type="ECO:0000256" key="6">
    <source>
        <dbReference type="PROSITE-ProRule" id="PRU00169"/>
    </source>
</evidence>
<feature type="domain" description="OmpR/PhoB-type" evidence="9">
    <location>
        <begin position="157"/>
        <end position="255"/>
    </location>
</feature>
<dbReference type="InterPro" id="IPR036388">
    <property type="entry name" value="WH-like_DNA-bd_sf"/>
</dbReference>
<comment type="caution">
    <text evidence="10">The sequence shown here is derived from an EMBL/GenBank/DDBJ whole genome shotgun (WGS) entry which is preliminary data.</text>
</comment>
<dbReference type="SMART" id="SM00862">
    <property type="entry name" value="Trans_reg_C"/>
    <property type="match status" value="1"/>
</dbReference>
<accession>A0A2S3VZ61</accession>
<dbReference type="GO" id="GO:0032993">
    <property type="term" value="C:protein-DNA complex"/>
    <property type="evidence" value="ECO:0007669"/>
    <property type="project" value="TreeGrafter"/>
</dbReference>
<dbReference type="AlphaFoldDB" id="A0A2S3VZ61"/>
<gene>
    <name evidence="10" type="primary">phoB</name>
    <name evidence="10" type="ORF">KMAL_24520</name>
</gene>
<dbReference type="SMART" id="SM00448">
    <property type="entry name" value="REC"/>
    <property type="match status" value="1"/>
</dbReference>
<keyword evidence="5" id="KW-0804">Transcription</keyword>
<organism evidence="10 11">
    <name type="scientific">Novacetimonas maltaceti</name>
    <dbReference type="NCBI Taxonomy" id="1203393"/>
    <lineage>
        <taxon>Bacteria</taxon>
        <taxon>Pseudomonadati</taxon>
        <taxon>Pseudomonadota</taxon>
        <taxon>Alphaproteobacteria</taxon>
        <taxon>Acetobacterales</taxon>
        <taxon>Acetobacteraceae</taxon>
        <taxon>Novacetimonas</taxon>
    </lineage>
</organism>
<feature type="DNA-binding region" description="OmpR/PhoB-type" evidence="7">
    <location>
        <begin position="157"/>
        <end position="255"/>
    </location>
</feature>